<keyword evidence="1" id="KW-0472">Membrane</keyword>
<gene>
    <name evidence="2" type="ORF">HXW94_17730</name>
</gene>
<accession>A0A850TBI1</accession>
<evidence type="ECO:0000313" key="3">
    <source>
        <dbReference type="Proteomes" id="UP000553343"/>
    </source>
</evidence>
<name>A0A850TBI1_9BACT</name>
<keyword evidence="3" id="KW-1185">Reference proteome</keyword>
<proteinExistence type="predicted"/>
<keyword evidence="1" id="KW-0812">Transmembrane</keyword>
<protein>
    <submittedName>
        <fullName evidence="2">SHOCT domain-containing protein</fullName>
    </submittedName>
</protein>
<dbReference type="AlphaFoldDB" id="A0A850TBI1"/>
<comment type="caution">
    <text evidence="2">The sequence shown here is derived from an EMBL/GenBank/DDBJ whole genome shotgun (WGS) entry which is preliminary data.</text>
</comment>
<feature type="transmembrane region" description="Helical" evidence="1">
    <location>
        <begin position="45"/>
        <end position="65"/>
    </location>
</feature>
<keyword evidence="1" id="KW-1133">Transmembrane helix</keyword>
<dbReference type="RefSeq" id="WP_178368246.1">
    <property type="nucleotide sequence ID" value="NZ_JACADJ010000114.1"/>
</dbReference>
<organism evidence="2 3">
    <name type="scientific">Desulfobacter latus</name>
    <dbReference type="NCBI Taxonomy" id="2292"/>
    <lineage>
        <taxon>Bacteria</taxon>
        <taxon>Pseudomonadati</taxon>
        <taxon>Thermodesulfobacteriota</taxon>
        <taxon>Desulfobacteria</taxon>
        <taxon>Desulfobacterales</taxon>
        <taxon>Desulfobacteraceae</taxon>
        <taxon>Desulfobacter</taxon>
    </lineage>
</organism>
<feature type="transmembrane region" description="Helical" evidence="1">
    <location>
        <begin position="12"/>
        <end position="39"/>
    </location>
</feature>
<evidence type="ECO:0000256" key="1">
    <source>
        <dbReference type="SAM" id="Phobius"/>
    </source>
</evidence>
<reference evidence="2 3" key="1">
    <citation type="submission" date="2020-06" db="EMBL/GenBank/DDBJ databases">
        <title>High-quality draft genome of sulfate reducer Desulfobacter latus type strain AcrS2 isolated from marine sediment.</title>
        <authorList>
            <person name="Hoppe M."/>
            <person name="Larsen C.K."/>
            <person name="Marshall I.P.G."/>
            <person name="Schramm A."/>
            <person name="Marietou A.G."/>
        </authorList>
    </citation>
    <scope>NUCLEOTIDE SEQUENCE [LARGE SCALE GENOMIC DNA]</scope>
    <source>
        <strain evidence="2 3">AcRS2</strain>
    </source>
</reference>
<evidence type="ECO:0000313" key="2">
    <source>
        <dbReference type="EMBL" id="NWH06795.1"/>
    </source>
</evidence>
<dbReference type="Proteomes" id="UP000553343">
    <property type="component" value="Unassembled WGS sequence"/>
</dbReference>
<sequence length="170" mass="19256">MSIRKKDKDGVFKNIFVAYFILLLHVFLLAGIGVTAVLFKGIYHYLPWIMGGIAILVLAIAWIVYHRMRETSSSLSEVLGMPEFQDRAVEIRLLGGLASFEIKAKEHPLLPDATSLSPYTDDRLSDSDDQLIESAGDRAERKMLELNGLYEKDLISRKEFEKARQKIIQG</sequence>
<dbReference type="EMBL" id="JACADJ010000114">
    <property type="protein sequence ID" value="NWH06795.1"/>
    <property type="molecule type" value="Genomic_DNA"/>
</dbReference>